<dbReference type="CDD" id="cd06550">
    <property type="entry name" value="TM_ABC_iron-siderophores_like"/>
    <property type="match status" value="1"/>
</dbReference>
<organism evidence="8 9">
    <name type="scientific">Fervidicella metallireducens AeB</name>
    <dbReference type="NCBI Taxonomy" id="1403537"/>
    <lineage>
        <taxon>Bacteria</taxon>
        <taxon>Bacillati</taxon>
        <taxon>Bacillota</taxon>
        <taxon>Clostridia</taxon>
        <taxon>Eubacteriales</taxon>
        <taxon>Clostridiaceae</taxon>
        <taxon>Fervidicella</taxon>
    </lineage>
</organism>
<dbReference type="AlphaFoldDB" id="A0A017RS42"/>
<comment type="similarity">
    <text evidence="2 6">Belongs to the ABC-3 integral membrane protein family.</text>
</comment>
<keyword evidence="9" id="KW-1185">Reference proteome</keyword>
<protein>
    <submittedName>
        <fullName evidence="8">Metal ABC transporter permease</fullName>
    </submittedName>
</protein>
<feature type="transmembrane region" description="Helical" evidence="7">
    <location>
        <begin position="6"/>
        <end position="30"/>
    </location>
</feature>
<evidence type="ECO:0000256" key="1">
    <source>
        <dbReference type="ARBA" id="ARBA00004141"/>
    </source>
</evidence>
<dbReference type="STRING" id="1403537.Q428_14070"/>
<dbReference type="RefSeq" id="WP_035381675.1">
    <property type="nucleotide sequence ID" value="NZ_AZQP01000073.1"/>
</dbReference>
<dbReference type="InterPro" id="IPR037294">
    <property type="entry name" value="ABC_BtuC-like"/>
</dbReference>
<name>A0A017RS42_9CLOT</name>
<dbReference type="GO" id="GO:0055085">
    <property type="term" value="P:transmembrane transport"/>
    <property type="evidence" value="ECO:0007669"/>
    <property type="project" value="InterPro"/>
</dbReference>
<evidence type="ECO:0000256" key="3">
    <source>
        <dbReference type="ARBA" id="ARBA00022692"/>
    </source>
</evidence>
<gene>
    <name evidence="8" type="ORF">Q428_14070</name>
</gene>
<feature type="transmembrane region" description="Helical" evidence="7">
    <location>
        <begin position="169"/>
        <end position="193"/>
    </location>
</feature>
<dbReference type="Proteomes" id="UP000019681">
    <property type="component" value="Unassembled WGS sequence"/>
</dbReference>
<dbReference type="PANTHER" id="PTHR30477:SF0">
    <property type="entry name" value="METAL TRANSPORT SYSTEM MEMBRANE PROTEIN TM_0125-RELATED"/>
    <property type="match status" value="1"/>
</dbReference>
<reference evidence="8 9" key="1">
    <citation type="journal article" date="2014" name="Genome Announc.">
        <title>Draft Genome Sequence of Fervidicella metallireducens Strain AeBT, an Iron-Reducing Thermoanaerobe from the Great Artesian Basin.</title>
        <authorList>
            <person name="Patel B.K."/>
        </authorList>
    </citation>
    <scope>NUCLEOTIDE SEQUENCE [LARGE SCALE GENOMIC DNA]</scope>
    <source>
        <strain evidence="8 9">AeB</strain>
    </source>
</reference>
<evidence type="ECO:0000256" key="2">
    <source>
        <dbReference type="ARBA" id="ARBA00008034"/>
    </source>
</evidence>
<keyword evidence="6" id="KW-0813">Transport</keyword>
<evidence type="ECO:0000313" key="9">
    <source>
        <dbReference type="Proteomes" id="UP000019681"/>
    </source>
</evidence>
<proteinExistence type="inferred from homology"/>
<dbReference type="PANTHER" id="PTHR30477">
    <property type="entry name" value="ABC-TRANSPORTER METAL-BINDING PROTEIN"/>
    <property type="match status" value="1"/>
</dbReference>
<feature type="transmembrane region" description="Helical" evidence="7">
    <location>
        <begin position="128"/>
        <end position="149"/>
    </location>
</feature>
<feature type="transmembrane region" description="Helical" evidence="7">
    <location>
        <begin position="214"/>
        <end position="236"/>
    </location>
</feature>
<dbReference type="SUPFAM" id="SSF81345">
    <property type="entry name" value="ABC transporter involved in vitamin B12 uptake, BtuC"/>
    <property type="match status" value="1"/>
</dbReference>
<feature type="transmembrane region" description="Helical" evidence="7">
    <location>
        <begin position="42"/>
        <end position="66"/>
    </location>
</feature>
<comment type="subcellular location">
    <subcellularLocation>
        <location evidence="6">Cell membrane</location>
        <topology evidence="6">Multi-pass membrane protein</topology>
    </subcellularLocation>
    <subcellularLocation>
        <location evidence="1">Membrane</location>
        <topology evidence="1">Multi-pass membrane protein</topology>
    </subcellularLocation>
</comment>
<dbReference type="InterPro" id="IPR001626">
    <property type="entry name" value="ABC_TroCD"/>
</dbReference>
<dbReference type="OrthoDB" id="9798540at2"/>
<evidence type="ECO:0000313" key="8">
    <source>
        <dbReference type="EMBL" id="EYE87289.1"/>
    </source>
</evidence>
<feature type="transmembrane region" description="Helical" evidence="7">
    <location>
        <begin position="242"/>
        <end position="258"/>
    </location>
</feature>
<keyword evidence="3 6" id="KW-0812">Transmembrane</keyword>
<evidence type="ECO:0000256" key="4">
    <source>
        <dbReference type="ARBA" id="ARBA00022989"/>
    </source>
</evidence>
<dbReference type="GO" id="GO:0043190">
    <property type="term" value="C:ATP-binding cassette (ABC) transporter complex"/>
    <property type="evidence" value="ECO:0007669"/>
    <property type="project" value="InterPro"/>
</dbReference>
<dbReference type="EMBL" id="AZQP01000073">
    <property type="protein sequence ID" value="EYE87289.1"/>
    <property type="molecule type" value="Genomic_DNA"/>
</dbReference>
<feature type="transmembrane region" description="Helical" evidence="7">
    <location>
        <begin position="86"/>
        <end position="107"/>
    </location>
</feature>
<evidence type="ECO:0000256" key="5">
    <source>
        <dbReference type="ARBA" id="ARBA00023136"/>
    </source>
</evidence>
<keyword evidence="4 7" id="KW-1133">Transmembrane helix</keyword>
<dbReference type="GO" id="GO:0010043">
    <property type="term" value="P:response to zinc ion"/>
    <property type="evidence" value="ECO:0007669"/>
    <property type="project" value="TreeGrafter"/>
</dbReference>
<evidence type="ECO:0000256" key="7">
    <source>
        <dbReference type="SAM" id="Phobius"/>
    </source>
</evidence>
<dbReference type="Pfam" id="PF00950">
    <property type="entry name" value="ABC-3"/>
    <property type="match status" value="1"/>
</dbReference>
<comment type="caution">
    <text evidence="8">The sequence shown here is derived from an EMBL/GenBank/DDBJ whole genome shotgun (WGS) entry which is preliminary data.</text>
</comment>
<keyword evidence="5 7" id="KW-0472">Membrane</keyword>
<dbReference type="Gene3D" id="1.10.3470.10">
    <property type="entry name" value="ABC transporter involved in vitamin B12 uptake, BtuC"/>
    <property type="match status" value="1"/>
</dbReference>
<sequence length="274" mass="29915">MLQYSFMQNALIASIFISILCPCVGVFLVFKRHSMIGDTLSHASFAGVAIGILSGFNPVIAAFVFTSVCGIFIEYLRNYYKKYSELILVIILTLCVGIAITIISSGRANANINSYLFGSILTLTTKDLITIIVICIVSITALIILYNQLLYITFDEEGAKITGIKVKLINYLFSLLVCATISVSIRIMGLLVLSSMLAIPAATSLQLHKGFKSTLLYSMLFGFVDIISGLILSYYINCAPGGSIALVSVFTLFAVILYKKIHNLLLSNKVIENN</sequence>
<evidence type="ECO:0000256" key="6">
    <source>
        <dbReference type="RuleBase" id="RU003943"/>
    </source>
</evidence>
<accession>A0A017RS42</accession>